<gene>
    <name evidence="1" type="ORF">S06H3_36139</name>
</gene>
<protein>
    <submittedName>
        <fullName evidence="1">Uncharacterized protein</fullName>
    </submittedName>
</protein>
<comment type="caution">
    <text evidence="1">The sequence shown here is derived from an EMBL/GenBank/DDBJ whole genome shotgun (WGS) entry which is preliminary data.</text>
</comment>
<organism evidence="1">
    <name type="scientific">marine sediment metagenome</name>
    <dbReference type="NCBI Taxonomy" id="412755"/>
    <lineage>
        <taxon>unclassified sequences</taxon>
        <taxon>metagenomes</taxon>
        <taxon>ecological metagenomes</taxon>
    </lineage>
</organism>
<dbReference type="AlphaFoldDB" id="X1MB61"/>
<accession>X1MB61</accession>
<evidence type="ECO:0000313" key="1">
    <source>
        <dbReference type="EMBL" id="GAI28493.1"/>
    </source>
</evidence>
<sequence length="49" mass="5280">MDVVGCIHFDPEVFKSSVEGGVLNRGTAAEEIRDVLDSMLSRASRQLSG</sequence>
<proteinExistence type="predicted"/>
<reference evidence="1" key="1">
    <citation type="journal article" date="2014" name="Front. Microbiol.">
        <title>High frequency of phylogenetically diverse reductive dehalogenase-homologous genes in deep subseafloor sedimentary metagenomes.</title>
        <authorList>
            <person name="Kawai M."/>
            <person name="Futagami T."/>
            <person name="Toyoda A."/>
            <person name="Takaki Y."/>
            <person name="Nishi S."/>
            <person name="Hori S."/>
            <person name="Arai W."/>
            <person name="Tsubouchi T."/>
            <person name="Morono Y."/>
            <person name="Uchiyama I."/>
            <person name="Ito T."/>
            <person name="Fujiyama A."/>
            <person name="Inagaki F."/>
            <person name="Takami H."/>
        </authorList>
    </citation>
    <scope>NUCLEOTIDE SEQUENCE</scope>
    <source>
        <strain evidence="1">Expedition CK06-06</strain>
    </source>
</reference>
<name>X1MB61_9ZZZZ</name>
<dbReference type="EMBL" id="BARV01021866">
    <property type="protein sequence ID" value="GAI28493.1"/>
    <property type="molecule type" value="Genomic_DNA"/>
</dbReference>